<keyword evidence="2" id="KW-1185">Reference proteome</keyword>
<dbReference type="EMBL" id="PKPP01004719">
    <property type="protein sequence ID" value="PWA63084.1"/>
    <property type="molecule type" value="Genomic_DNA"/>
</dbReference>
<dbReference type="OrthoDB" id="610577at2759"/>
<dbReference type="STRING" id="35608.A0A2U1MPE6"/>
<dbReference type="PANTHER" id="PTHR33320">
    <property type="entry name" value="METHIONYL-TRNA SYNTHETASE"/>
    <property type="match status" value="1"/>
</dbReference>
<gene>
    <name evidence="1" type="ORF">CTI12_AA194980</name>
</gene>
<proteinExistence type="predicted"/>
<comment type="caution">
    <text evidence="1">The sequence shown here is derived from an EMBL/GenBank/DDBJ whole genome shotgun (WGS) entry which is preliminary data.</text>
</comment>
<evidence type="ECO:0000313" key="1">
    <source>
        <dbReference type="EMBL" id="PWA63084.1"/>
    </source>
</evidence>
<name>A0A2U1MPE6_ARTAN</name>
<reference evidence="1 2" key="1">
    <citation type="journal article" date="2018" name="Mol. Plant">
        <title>The genome of Artemisia annua provides insight into the evolution of Asteraceae family and artemisinin biosynthesis.</title>
        <authorList>
            <person name="Shen Q."/>
            <person name="Zhang L."/>
            <person name="Liao Z."/>
            <person name="Wang S."/>
            <person name="Yan T."/>
            <person name="Shi P."/>
            <person name="Liu M."/>
            <person name="Fu X."/>
            <person name="Pan Q."/>
            <person name="Wang Y."/>
            <person name="Lv Z."/>
            <person name="Lu X."/>
            <person name="Zhang F."/>
            <person name="Jiang W."/>
            <person name="Ma Y."/>
            <person name="Chen M."/>
            <person name="Hao X."/>
            <person name="Li L."/>
            <person name="Tang Y."/>
            <person name="Lv G."/>
            <person name="Zhou Y."/>
            <person name="Sun X."/>
            <person name="Brodelius P.E."/>
            <person name="Rose J.K.C."/>
            <person name="Tang K."/>
        </authorList>
    </citation>
    <scope>NUCLEOTIDE SEQUENCE [LARGE SCALE GENOMIC DNA]</scope>
    <source>
        <strain evidence="2">cv. Huhao1</strain>
        <tissue evidence="1">Leaf</tissue>
    </source>
</reference>
<dbReference type="PANTHER" id="PTHR33320:SF30">
    <property type="entry name" value="OS04G0606200 PROTEIN"/>
    <property type="match status" value="1"/>
</dbReference>
<evidence type="ECO:0000313" key="2">
    <source>
        <dbReference type="Proteomes" id="UP000245207"/>
    </source>
</evidence>
<protein>
    <submittedName>
        <fullName evidence="1">Uncharacterized protein</fullName>
    </submittedName>
</protein>
<dbReference type="AlphaFoldDB" id="A0A2U1MPE6"/>
<organism evidence="1 2">
    <name type="scientific">Artemisia annua</name>
    <name type="common">Sweet wormwood</name>
    <dbReference type="NCBI Taxonomy" id="35608"/>
    <lineage>
        <taxon>Eukaryota</taxon>
        <taxon>Viridiplantae</taxon>
        <taxon>Streptophyta</taxon>
        <taxon>Embryophyta</taxon>
        <taxon>Tracheophyta</taxon>
        <taxon>Spermatophyta</taxon>
        <taxon>Magnoliopsida</taxon>
        <taxon>eudicotyledons</taxon>
        <taxon>Gunneridae</taxon>
        <taxon>Pentapetalae</taxon>
        <taxon>asterids</taxon>
        <taxon>campanulids</taxon>
        <taxon>Asterales</taxon>
        <taxon>Asteraceae</taxon>
        <taxon>Asteroideae</taxon>
        <taxon>Anthemideae</taxon>
        <taxon>Artemisiinae</taxon>
        <taxon>Artemisia</taxon>
    </lineage>
</organism>
<dbReference type="Proteomes" id="UP000245207">
    <property type="component" value="Unassembled WGS sequence"/>
</dbReference>
<sequence length="101" mass="11506">MRLLYVCDAQENEFSRHDAPGACPECGGKVEAVDCAHKWWFCFVPLCNIAKRRYTCTQCSKRLVDIVCIFNWGLKVITHCGCGEKPGKQYVIDITSYDRPV</sequence>
<accession>A0A2U1MPE6</accession>